<name>A0A1I2BLD7_9ACTN</name>
<evidence type="ECO:0000313" key="1">
    <source>
        <dbReference type="EMBL" id="SFE56618.1"/>
    </source>
</evidence>
<dbReference type="AlphaFoldDB" id="A0A1I2BLD7"/>
<proteinExistence type="predicted"/>
<accession>A0A1I2BLD7</accession>
<organism evidence="1 2">
    <name type="scientific">Actinoplanes philippinensis</name>
    <dbReference type="NCBI Taxonomy" id="35752"/>
    <lineage>
        <taxon>Bacteria</taxon>
        <taxon>Bacillati</taxon>
        <taxon>Actinomycetota</taxon>
        <taxon>Actinomycetes</taxon>
        <taxon>Micromonosporales</taxon>
        <taxon>Micromonosporaceae</taxon>
        <taxon>Actinoplanes</taxon>
    </lineage>
</organism>
<dbReference type="EMBL" id="FONV01000002">
    <property type="protein sequence ID" value="SFE56618.1"/>
    <property type="molecule type" value="Genomic_DNA"/>
</dbReference>
<dbReference type="Proteomes" id="UP000199645">
    <property type="component" value="Unassembled WGS sequence"/>
</dbReference>
<gene>
    <name evidence="1" type="ORF">SAMN05421541_102375</name>
</gene>
<protein>
    <submittedName>
        <fullName evidence="1">Uncharacterized protein</fullName>
    </submittedName>
</protein>
<dbReference type="STRING" id="35752.SAMN05421541_102375"/>
<evidence type="ECO:0000313" key="2">
    <source>
        <dbReference type="Proteomes" id="UP000199645"/>
    </source>
</evidence>
<keyword evidence="2" id="KW-1185">Reference proteome</keyword>
<reference evidence="1 2" key="1">
    <citation type="submission" date="2016-10" db="EMBL/GenBank/DDBJ databases">
        <authorList>
            <person name="de Groot N.N."/>
        </authorList>
    </citation>
    <scope>NUCLEOTIDE SEQUENCE [LARGE SCALE GENOMIC DNA]</scope>
    <source>
        <strain evidence="1 2">DSM 43019</strain>
    </source>
</reference>
<sequence>MVNPPRWPGIGYSVARSGHDRYLSPVPSNFDCLGLGSLDRDGLNALLQRILPAAELIGESGGIAVRRWTDPSGVRLVFGLRDGRLLELLPSFAGAPGANLTEVRRVSDEMVVADVVDDDGEQVTMLAAAAEQLRLLPAGGVPAAGRASIVALGVGVTVHADEEAFAASDASLLSGGDGGDSEPPAHFVENGWSWPPRMGAESFISYGTFDQENGDPVAQLNGVVLAAGRRTVEATGGEFSVARVRTAGFEADVCLPGDVPTPAPGNVLGGVVYLIADLPFVTAPASVPVSKRRWWSR</sequence>